<dbReference type="PANTHER" id="PTHR42912">
    <property type="entry name" value="METHYLTRANSFERASE"/>
    <property type="match status" value="1"/>
</dbReference>
<dbReference type="InterPro" id="IPR050508">
    <property type="entry name" value="Methyltransf_Superfamily"/>
</dbReference>
<evidence type="ECO:0000313" key="3">
    <source>
        <dbReference type="Proteomes" id="UP000001953"/>
    </source>
</evidence>
<protein>
    <submittedName>
        <fullName evidence="2">Methyltransferase type 11</fullName>
    </submittedName>
</protein>
<dbReference type="CDD" id="cd02440">
    <property type="entry name" value="AdoMet_MTases"/>
    <property type="match status" value="1"/>
</dbReference>
<evidence type="ECO:0000313" key="2">
    <source>
        <dbReference type="EMBL" id="ABE63796.1"/>
    </source>
</evidence>
<reference evidence="2 3" key="1">
    <citation type="submission" date="2006-03" db="EMBL/GenBank/DDBJ databases">
        <title>Complete sequence of chromosome of Nitrobacter hamburgensis X14.</title>
        <authorList>
            <consortium name="US DOE Joint Genome Institute"/>
            <person name="Copeland A."/>
            <person name="Lucas S."/>
            <person name="Lapidus A."/>
            <person name="Barry K."/>
            <person name="Detter J.C."/>
            <person name="Glavina del Rio T."/>
            <person name="Hammon N."/>
            <person name="Israni S."/>
            <person name="Dalin E."/>
            <person name="Tice H."/>
            <person name="Pitluck S."/>
            <person name="Chain P."/>
            <person name="Malfatti S."/>
            <person name="Shin M."/>
            <person name="Vergez L."/>
            <person name="Schmutz J."/>
            <person name="Larimer F."/>
            <person name="Land M."/>
            <person name="Hauser L."/>
            <person name="Kyrpides N."/>
            <person name="Ivanova N."/>
            <person name="Ward B."/>
            <person name="Arp D."/>
            <person name="Klotz M."/>
            <person name="Stein L."/>
            <person name="O'Mullan G."/>
            <person name="Starkenburg S."/>
            <person name="Sayavedra L."/>
            <person name="Poret-Peterson A.T."/>
            <person name="Gentry M.E."/>
            <person name="Bruce D."/>
            <person name="Richardson P."/>
        </authorList>
    </citation>
    <scope>NUCLEOTIDE SEQUENCE [LARGE SCALE GENOMIC DNA]</scope>
    <source>
        <strain evidence="3">DSM 10229 / NCIMB 13809 / X14</strain>
    </source>
</reference>
<sequence length="263" mass="29893">MSYTFAGLPPRHLRAWISPLWFDFRDTGRDQLEFFVEIAGLQPSHRVLDIACGIGRLAIPLAGYLNERGGYEGFDIKQELIEWCQSKITARKRNFRFQTADVATSWSPNGRFSVDNYRFPYSDRSFDFAYAGSIFTHILPNGAANYLNETARVLKPGGRLVSTWLVYNRRSVELTSTAATVKKNWNYDHGDFRVKSEDQPEASVAHEEAAIRKMYAEAGLEILEPFRPDASYHAGRIPDDRSVGIHLHYALSIVAIRSPSRID</sequence>
<dbReference type="Gene3D" id="3.40.50.150">
    <property type="entry name" value="Vaccinia Virus protein VP39"/>
    <property type="match status" value="1"/>
</dbReference>
<accession>Q1QJ01</accession>
<dbReference type="SUPFAM" id="SSF53335">
    <property type="entry name" value="S-adenosyl-L-methionine-dependent methyltransferases"/>
    <property type="match status" value="1"/>
</dbReference>
<proteinExistence type="predicted"/>
<dbReference type="HOGENOM" id="CLU_066423_0_0_5"/>
<feature type="domain" description="Methyltransferase" evidence="1">
    <location>
        <begin position="47"/>
        <end position="158"/>
    </location>
</feature>
<dbReference type="GO" id="GO:0032259">
    <property type="term" value="P:methylation"/>
    <property type="evidence" value="ECO:0007669"/>
    <property type="project" value="UniProtKB-KW"/>
</dbReference>
<dbReference type="Pfam" id="PF13649">
    <property type="entry name" value="Methyltransf_25"/>
    <property type="match status" value="1"/>
</dbReference>
<keyword evidence="3" id="KW-1185">Reference proteome</keyword>
<gene>
    <name evidence="2" type="ordered locus">Nham_3050</name>
</gene>
<dbReference type="STRING" id="323097.Nham_3050"/>
<dbReference type="GO" id="GO:0008168">
    <property type="term" value="F:methyltransferase activity"/>
    <property type="evidence" value="ECO:0007669"/>
    <property type="project" value="UniProtKB-KW"/>
</dbReference>
<dbReference type="KEGG" id="nha:Nham_3050"/>
<dbReference type="AlphaFoldDB" id="Q1QJ01"/>
<dbReference type="PANTHER" id="PTHR42912:SF98">
    <property type="entry name" value="UNCHARACTERISED METHYLTRANSFERASE RV1498C"/>
    <property type="match status" value="1"/>
</dbReference>
<keyword evidence="2" id="KW-0808">Transferase</keyword>
<dbReference type="InterPro" id="IPR041698">
    <property type="entry name" value="Methyltransf_25"/>
</dbReference>
<organism evidence="2 3">
    <name type="scientific">Nitrobacter hamburgensis (strain DSM 10229 / NCIMB 13809 / X14)</name>
    <dbReference type="NCBI Taxonomy" id="323097"/>
    <lineage>
        <taxon>Bacteria</taxon>
        <taxon>Pseudomonadati</taxon>
        <taxon>Pseudomonadota</taxon>
        <taxon>Alphaproteobacteria</taxon>
        <taxon>Hyphomicrobiales</taxon>
        <taxon>Nitrobacteraceae</taxon>
        <taxon>Nitrobacter</taxon>
    </lineage>
</organism>
<name>Q1QJ01_NITHX</name>
<keyword evidence="2" id="KW-0489">Methyltransferase</keyword>
<dbReference type="EMBL" id="CP000319">
    <property type="protein sequence ID" value="ABE63796.1"/>
    <property type="molecule type" value="Genomic_DNA"/>
</dbReference>
<dbReference type="eggNOG" id="COG2226">
    <property type="taxonomic scope" value="Bacteria"/>
</dbReference>
<dbReference type="Proteomes" id="UP000001953">
    <property type="component" value="Chromosome"/>
</dbReference>
<dbReference type="InterPro" id="IPR029063">
    <property type="entry name" value="SAM-dependent_MTases_sf"/>
</dbReference>
<evidence type="ECO:0000259" key="1">
    <source>
        <dbReference type="Pfam" id="PF13649"/>
    </source>
</evidence>